<evidence type="ECO:0000313" key="1">
    <source>
        <dbReference type="EMBL" id="ROR90954.1"/>
    </source>
</evidence>
<proteinExistence type="predicted"/>
<dbReference type="RefSeq" id="WP_148076992.1">
    <property type="nucleotide sequence ID" value="NZ_RKHO01000001.1"/>
</dbReference>
<dbReference type="Proteomes" id="UP000281738">
    <property type="component" value="Unassembled WGS sequence"/>
</dbReference>
<organism evidence="1 2">
    <name type="scientific">Nocardioides aurantiacus</name>
    <dbReference type="NCBI Taxonomy" id="86796"/>
    <lineage>
        <taxon>Bacteria</taxon>
        <taxon>Bacillati</taxon>
        <taxon>Actinomycetota</taxon>
        <taxon>Actinomycetes</taxon>
        <taxon>Propionibacteriales</taxon>
        <taxon>Nocardioidaceae</taxon>
        <taxon>Nocardioides</taxon>
    </lineage>
</organism>
<evidence type="ECO:0000313" key="2">
    <source>
        <dbReference type="Proteomes" id="UP000281738"/>
    </source>
</evidence>
<dbReference type="EMBL" id="RKHO01000001">
    <property type="protein sequence ID" value="ROR90954.1"/>
    <property type="molecule type" value="Genomic_DNA"/>
</dbReference>
<reference evidence="1 2" key="1">
    <citation type="submission" date="2018-11" db="EMBL/GenBank/DDBJ databases">
        <title>Sequencing the genomes of 1000 actinobacteria strains.</title>
        <authorList>
            <person name="Klenk H.-P."/>
        </authorList>
    </citation>
    <scope>NUCLEOTIDE SEQUENCE [LARGE SCALE GENOMIC DNA]</scope>
    <source>
        <strain evidence="1 2">DSM 12652</strain>
    </source>
</reference>
<keyword evidence="2" id="KW-1185">Reference proteome</keyword>
<sequence>MDGDGLASEALRVVALPLSLLIASPLLLGGCSSASTDEPNSEPTIASLDAPDEMCLHGARRTPRSNINVDRATVVPLARVKRWVLEVPERDWATFSASLVDAPPTERVAICVLTKKDGSGFKPEGSPESYESLVTITRANGESTVVNLSTLEDNLDSTPTTFARYGND</sequence>
<accession>A0A3N2CUQ5</accession>
<comment type="caution">
    <text evidence="1">The sequence shown here is derived from an EMBL/GenBank/DDBJ whole genome shotgun (WGS) entry which is preliminary data.</text>
</comment>
<dbReference type="AlphaFoldDB" id="A0A3N2CUQ5"/>
<name>A0A3N2CUQ5_9ACTN</name>
<gene>
    <name evidence="1" type="ORF">EDD33_1811</name>
</gene>
<protein>
    <submittedName>
        <fullName evidence="1">Uncharacterized protein</fullName>
    </submittedName>
</protein>